<dbReference type="OrthoDB" id="3794732at2759"/>
<feature type="non-terminal residue" evidence="1">
    <location>
        <position position="119"/>
    </location>
</feature>
<gene>
    <name evidence="1" type="ORF">P154DRAFT_405052</name>
</gene>
<sequence>LRSSDFFKNALKSGWAASRENLNVTSITDDSPEIFQVYVNWLYNSRVNGTERGLHALRKGPINELCRAYIFGEKRMEKFFKNKVGIAILQLEEFSSACTINAVYESTTGNSPIGRLIVD</sequence>
<feature type="non-terminal residue" evidence="1">
    <location>
        <position position="1"/>
    </location>
</feature>
<organism evidence="1 2">
    <name type="scientific">Amniculicola lignicola CBS 123094</name>
    <dbReference type="NCBI Taxonomy" id="1392246"/>
    <lineage>
        <taxon>Eukaryota</taxon>
        <taxon>Fungi</taxon>
        <taxon>Dikarya</taxon>
        <taxon>Ascomycota</taxon>
        <taxon>Pezizomycotina</taxon>
        <taxon>Dothideomycetes</taxon>
        <taxon>Pleosporomycetidae</taxon>
        <taxon>Pleosporales</taxon>
        <taxon>Amniculicolaceae</taxon>
        <taxon>Amniculicola</taxon>
    </lineage>
</organism>
<protein>
    <recommendedName>
        <fullName evidence="3">BTB domain-containing protein</fullName>
    </recommendedName>
</protein>
<accession>A0A6A5X485</accession>
<name>A0A6A5X485_9PLEO</name>
<dbReference type="Proteomes" id="UP000799779">
    <property type="component" value="Unassembled WGS sequence"/>
</dbReference>
<reference evidence="1" key="1">
    <citation type="journal article" date="2020" name="Stud. Mycol.">
        <title>101 Dothideomycetes genomes: a test case for predicting lifestyles and emergence of pathogens.</title>
        <authorList>
            <person name="Haridas S."/>
            <person name="Albert R."/>
            <person name="Binder M."/>
            <person name="Bloem J."/>
            <person name="Labutti K."/>
            <person name="Salamov A."/>
            <person name="Andreopoulos B."/>
            <person name="Baker S."/>
            <person name="Barry K."/>
            <person name="Bills G."/>
            <person name="Bluhm B."/>
            <person name="Cannon C."/>
            <person name="Castanera R."/>
            <person name="Culley D."/>
            <person name="Daum C."/>
            <person name="Ezra D."/>
            <person name="Gonzalez J."/>
            <person name="Henrissat B."/>
            <person name="Kuo A."/>
            <person name="Liang C."/>
            <person name="Lipzen A."/>
            <person name="Lutzoni F."/>
            <person name="Magnuson J."/>
            <person name="Mondo S."/>
            <person name="Nolan M."/>
            <person name="Ohm R."/>
            <person name="Pangilinan J."/>
            <person name="Park H.-J."/>
            <person name="Ramirez L."/>
            <person name="Alfaro M."/>
            <person name="Sun H."/>
            <person name="Tritt A."/>
            <person name="Yoshinaga Y."/>
            <person name="Zwiers L.-H."/>
            <person name="Turgeon B."/>
            <person name="Goodwin S."/>
            <person name="Spatafora J."/>
            <person name="Crous P."/>
            <person name="Grigoriev I."/>
        </authorList>
    </citation>
    <scope>NUCLEOTIDE SEQUENCE</scope>
    <source>
        <strain evidence="1">CBS 123094</strain>
    </source>
</reference>
<dbReference type="EMBL" id="ML977556">
    <property type="protein sequence ID" value="KAF2007739.1"/>
    <property type="molecule type" value="Genomic_DNA"/>
</dbReference>
<proteinExistence type="predicted"/>
<dbReference type="CDD" id="cd18186">
    <property type="entry name" value="BTB_POZ_ZBTB_KLHL-like"/>
    <property type="match status" value="1"/>
</dbReference>
<dbReference type="AlphaFoldDB" id="A0A6A5X485"/>
<dbReference type="Gene3D" id="3.30.710.10">
    <property type="entry name" value="Potassium Channel Kv1.1, Chain A"/>
    <property type="match status" value="1"/>
</dbReference>
<dbReference type="InterPro" id="IPR011333">
    <property type="entry name" value="SKP1/BTB/POZ_sf"/>
</dbReference>
<evidence type="ECO:0000313" key="1">
    <source>
        <dbReference type="EMBL" id="KAF2007739.1"/>
    </source>
</evidence>
<evidence type="ECO:0000313" key="2">
    <source>
        <dbReference type="Proteomes" id="UP000799779"/>
    </source>
</evidence>
<evidence type="ECO:0008006" key="3">
    <source>
        <dbReference type="Google" id="ProtNLM"/>
    </source>
</evidence>
<keyword evidence="2" id="KW-1185">Reference proteome</keyword>